<gene>
    <name evidence="1" type="ORF">METZ01_LOCUS474327</name>
</gene>
<protein>
    <submittedName>
        <fullName evidence="1">Uncharacterized protein</fullName>
    </submittedName>
</protein>
<dbReference type="EMBL" id="UINC01201915">
    <property type="protein sequence ID" value="SVE21473.1"/>
    <property type="molecule type" value="Genomic_DNA"/>
</dbReference>
<reference evidence="1" key="1">
    <citation type="submission" date="2018-05" db="EMBL/GenBank/DDBJ databases">
        <authorList>
            <person name="Lanie J.A."/>
            <person name="Ng W.-L."/>
            <person name="Kazmierczak K.M."/>
            <person name="Andrzejewski T.M."/>
            <person name="Davidsen T.M."/>
            <person name="Wayne K.J."/>
            <person name="Tettelin H."/>
            <person name="Glass J.I."/>
            <person name="Rusch D."/>
            <person name="Podicherti R."/>
            <person name="Tsui H.-C.T."/>
            <person name="Winkler M.E."/>
        </authorList>
    </citation>
    <scope>NUCLEOTIDE SEQUENCE</scope>
</reference>
<feature type="non-terminal residue" evidence="1">
    <location>
        <position position="1"/>
    </location>
</feature>
<proteinExistence type="predicted"/>
<dbReference type="AlphaFoldDB" id="A0A383BNU1"/>
<organism evidence="1">
    <name type="scientific">marine metagenome</name>
    <dbReference type="NCBI Taxonomy" id="408172"/>
    <lineage>
        <taxon>unclassified sequences</taxon>
        <taxon>metagenomes</taxon>
        <taxon>ecological metagenomes</taxon>
    </lineage>
</organism>
<accession>A0A383BNU1</accession>
<evidence type="ECO:0000313" key="1">
    <source>
        <dbReference type="EMBL" id="SVE21473.1"/>
    </source>
</evidence>
<name>A0A383BNU1_9ZZZZ</name>
<sequence length="32" mass="3641">VELLMKKYSYSARDFKTITLPDSLQDTGILHG</sequence>